<reference evidence="3" key="1">
    <citation type="submission" date="2016-10" db="EMBL/GenBank/DDBJ databases">
        <authorList>
            <person name="Varghese N."/>
            <person name="Submissions S."/>
        </authorList>
    </citation>
    <scope>NUCLEOTIDE SEQUENCE [LARGE SCALE GENOMIC DNA]</scope>
    <source>
        <strain evidence="3">DSM 23676</strain>
    </source>
</reference>
<name>A0A1H1V6J1_9MICO</name>
<dbReference type="AlphaFoldDB" id="A0A1H1V6J1"/>
<feature type="compositionally biased region" description="Low complexity" evidence="1">
    <location>
        <begin position="235"/>
        <end position="266"/>
    </location>
</feature>
<evidence type="ECO:0008006" key="4">
    <source>
        <dbReference type="Google" id="ProtNLM"/>
    </source>
</evidence>
<protein>
    <recommendedName>
        <fullName evidence="4">Alcohol dehydrogenase GroES-like domain-containing protein</fullName>
    </recommendedName>
</protein>
<feature type="compositionally biased region" description="Polar residues" evidence="1">
    <location>
        <begin position="76"/>
        <end position="89"/>
    </location>
</feature>
<feature type="region of interest" description="Disordered" evidence="1">
    <location>
        <begin position="210"/>
        <end position="274"/>
    </location>
</feature>
<sequence length="274" mass="28697">MRLAQSCRATQLRERQRRPPALHRIHNSVLEEVSGPALATNLVKIMVAASRICGSDLSLYEYTPSPRASRCRSSAHQGTMLSVTSSPAGSQPLARTLPMSRSVPSSLCAPTSGMARAQAVCAVASTPANRKASSASPAGAADSPTTSSHIVTPSTSSATTSARMSQRRSSRHPSPGMLSSSTALIVEVGPIGFGVLCCLNARGVSDLVMSKPSAPRRESVGRPSTRRSGPRATKTPRGSCPSSTPPSRSTTTRSFRPRSTSSAATRTRTRSSPR</sequence>
<gene>
    <name evidence="2" type="ORF">SAMN04489752_2558</name>
</gene>
<dbReference type="EMBL" id="LT629766">
    <property type="protein sequence ID" value="SDS80323.1"/>
    <property type="molecule type" value="Genomic_DNA"/>
</dbReference>
<proteinExistence type="predicted"/>
<keyword evidence="3" id="KW-1185">Reference proteome</keyword>
<feature type="region of interest" description="Disordered" evidence="1">
    <location>
        <begin position="128"/>
        <end position="178"/>
    </location>
</feature>
<dbReference type="Proteomes" id="UP000199597">
    <property type="component" value="Chromosome I"/>
</dbReference>
<evidence type="ECO:0000313" key="3">
    <source>
        <dbReference type="Proteomes" id="UP000199597"/>
    </source>
</evidence>
<evidence type="ECO:0000313" key="2">
    <source>
        <dbReference type="EMBL" id="SDS80323.1"/>
    </source>
</evidence>
<feature type="compositionally biased region" description="Low complexity" evidence="1">
    <location>
        <begin position="132"/>
        <end position="164"/>
    </location>
</feature>
<organism evidence="2 3">
    <name type="scientific">Brevibacterium siliguriense</name>
    <dbReference type="NCBI Taxonomy" id="1136497"/>
    <lineage>
        <taxon>Bacteria</taxon>
        <taxon>Bacillati</taxon>
        <taxon>Actinomycetota</taxon>
        <taxon>Actinomycetes</taxon>
        <taxon>Micrococcales</taxon>
        <taxon>Brevibacteriaceae</taxon>
        <taxon>Brevibacterium</taxon>
    </lineage>
</organism>
<accession>A0A1H1V6J1</accession>
<feature type="region of interest" description="Disordered" evidence="1">
    <location>
        <begin position="71"/>
        <end position="95"/>
    </location>
</feature>
<evidence type="ECO:0000256" key="1">
    <source>
        <dbReference type="SAM" id="MobiDB-lite"/>
    </source>
</evidence>